<evidence type="ECO:0000313" key="2">
    <source>
        <dbReference type="Proteomes" id="UP000240653"/>
    </source>
</evidence>
<dbReference type="Proteomes" id="UP000240653">
    <property type="component" value="Unassembled WGS sequence"/>
</dbReference>
<name>A0A2P7RZY4_9HYPH</name>
<reference evidence="1 2" key="1">
    <citation type="submission" date="2018-03" db="EMBL/GenBank/DDBJ databases">
        <title>The draft genome of Mesorhizobium soli JCM 19897.</title>
        <authorList>
            <person name="Li L."/>
            <person name="Liu L."/>
            <person name="Liang L."/>
            <person name="Wang T."/>
            <person name="Zhang X."/>
        </authorList>
    </citation>
    <scope>NUCLEOTIDE SEQUENCE [LARGE SCALE GENOMIC DNA]</scope>
    <source>
        <strain evidence="1 2">JCM 19897</strain>
    </source>
</reference>
<protein>
    <submittedName>
        <fullName evidence="1">Uncharacterized protein</fullName>
    </submittedName>
</protein>
<sequence length="233" mass="24068">MIPALSAQMMNGLGGGDPGWIPEGAVAHLNFIGGNYFAGGQSRTVDTILGGAFLPVSIDPSMGMYVDNTSPNRPNAIGPLFDDIAAGLAAGCTVVFEIQFQDDPYGSFIHLMDAAGANAATEWVSGTIFGGAAYVQDQEDIELSAGAGSLTTAGLHKIAFTFARRADGDFEYAVSSDGSVAETMTVDYAPLSPVNTITLFHDGDDTSILDDAWVHSITLYPAVAPAGLPALTA</sequence>
<gene>
    <name evidence="1" type="ORF">C7I85_26040</name>
</gene>
<dbReference type="EMBL" id="PXYL01000022">
    <property type="protein sequence ID" value="PSJ55754.1"/>
    <property type="molecule type" value="Genomic_DNA"/>
</dbReference>
<dbReference type="AlphaFoldDB" id="A0A2P7RZY4"/>
<dbReference type="RefSeq" id="WP_106726918.1">
    <property type="nucleotide sequence ID" value="NZ_PXYL01000022.1"/>
</dbReference>
<proteinExistence type="predicted"/>
<evidence type="ECO:0000313" key="1">
    <source>
        <dbReference type="EMBL" id="PSJ55754.1"/>
    </source>
</evidence>
<comment type="caution">
    <text evidence="1">The sequence shown here is derived from an EMBL/GenBank/DDBJ whole genome shotgun (WGS) entry which is preliminary data.</text>
</comment>
<keyword evidence="2" id="KW-1185">Reference proteome</keyword>
<organism evidence="1 2">
    <name type="scientific">Pseudaminobacter soli</name>
    <name type="common">ex Li et al. 2025</name>
    <dbReference type="NCBI Taxonomy" id="1295366"/>
    <lineage>
        <taxon>Bacteria</taxon>
        <taxon>Pseudomonadati</taxon>
        <taxon>Pseudomonadota</taxon>
        <taxon>Alphaproteobacteria</taxon>
        <taxon>Hyphomicrobiales</taxon>
        <taxon>Phyllobacteriaceae</taxon>
        <taxon>Pseudaminobacter</taxon>
    </lineage>
</organism>
<accession>A0A2P7RZY4</accession>